<protein>
    <recommendedName>
        <fullName evidence="4">RNA-directed RNA polymerase</fullName>
        <ecNumber evidence="4">2.7.7.48</ecNumber>
    </recommendedName>
</protein>
<evidence type="ECO:0000256" key="2">
    <source>
        <dbReference type="ARBA" id="ARBA00022695"/>
    </source>
</evidence>
<dbReference type="SUPFAM" id="SSF56672">
    <property type="entry name" value="DNA/RNA polymerases"/>
    <property type="match status" value="1"/>
</dbReference>
<keyword evidence="2 4" id="KW-0548">Nucleotidyltransferase</keyword>
<dbReference type="GO" id="GO:0039694">
    <property type="term" value="P:viral RNA genome replication"/>
    <property type="evidence" value="ECO:0007669"/>
    <property type="project" value="InterPro"/>
</dbReference>
<evidence type="ECO:0000256" key="1">
    <source>
        <dbReference type="ARBA" id="ARBA00022679"/>
    </source>
</evidence>
<dbReference type="InterPro" id="IPR002166">
    <property type="entry name" value="RNA_pol_HCV"/>
</dbReference>
<accession>A0A514D797</accession>
<sequence>MIDRPAYIQEHVYVPNGHYIATDYTAFEALFVKKLMQSCEMVLYEHMMQYHPQKEDFLNILKAYLMGKNHCIFKYFTVDVEATRMSGEMNTSLGNGFSNLMIMLYILEKLGSTEIRGVVEGDDGLFWFNGPVPTSEHFKDMGLVVKMEVHEKINTASFCGIVYAEGDYNVITNPIDEILNFGYCSGKYANANSKTLLSLLRAKSLSMIYQYPGCPILNALARYGLRVSHGARVNHLLEKEGVMSLWEKEQLKEALDFVRCNGKHILFQRSIGWNSRLLVEKSYGISIDHQIDIEQYFDSLVDVQALDIPLLDLYTHFDQVDYFYRYQSVAGDWDRPSLFASEEHEYRLIVNL</sequence>
<comment type="catalytic activity">
    <reaction evidence="4">
        <text>RNA(n) + a ribonucleoside 5'-triphosphate = RNA(n+1) + diphosphate</text>
        <dbReference type="Rhea" id="RHEA:21248"/>
        <dbReference type="Rhea" id="RHEA-COMP:14527"/>
        <dbReference type="Rhea" id="RHEA-COMP:17342"/>
        <dbReference type="ChEBI" id="CHEBI:33019"/>
        <dbReference type="ChEBI" id="CHEBI:61557"/>
        <dbReference type="ChEBI" id="CHEBI:140395"/>
        <dbReference type="EC" id="2.7.7.48"/>
    </reaction>
</comment>
<name>A0A514D797_9VIRU</name>
<organism evidence="6">
    <name type="scientific">Riboviria sp</name>
    <dbReference type="NCBI Taxonomy" id="2585031"/>
    <lineage>
        <taxon>Viruses</taxon>
        <taxon>Riboviria</taxon>
    </lineage>
</organism>
<evidence type="ECO:0000256" key="4">
    <source>
        <dbReference type="RuleBase" id="RU363062"/>
    </source>
</evidence>
<gene>
    <name evidence="6" type="ORF">H4Bulk48923_000002</name>
</gene>
<keyword evidence="3 4" id="KW-0693">Viral RNA replication</keyword>
<feature type="domain" description="RdRp catalytic" evidence="5">
    <location>
        <begin position="17"/>
        <end position="136"/>
    </location>
</feature>
<evidence type="ECO:0000256" key="3">
    <source>
        <dbReference type="ARBA" id="ARBA00022953"/>
    </source>
</evidence>
<keyword evidence="4 6" id="KW-0696">RNA-directed RNA polymerase</keyword>
<reference evidence="6" key="1">
    <citation type="submission" date="2019-05" db="EMBL/GenBank/DDBJ databases">
        <title>Metatranscriptomic reconstruction reveals RNA viruses with the potential to shape carbon cycling in soil.</title>
        <authorList>
            <person name="Starr E.P."/>
            <person name="Nuccio E."/>
            <person name="Pett-Ridge J."/>
            <person name="Banfield J.F."/>
            <person name="Firestone M.K."/>
        </authorList>
    </citation>
    <scope>NUCLEOTIDE SEQUENCE</scope>
    <source>
        <strain evidence="6">H4_Bulk_48_scaffold_923</strain>
    </source>
</reference>
<evidence type="ECO:0000259" key="5">
    <source>
        <dbReference type="PROSITE" id="PS50507"/>
    </source>
</evidence>
<keyword evidence="1 4" id="KW-0808">Transferase</keyword>
<dbReference type="InterPro" id="IPR043502">
    <property type="entry name" value="DNA/RNA_pol_sf"/>
</dbReference>
<dbReference type="GO" id="GO:0003723">
    <property type="term" value="F:RNA binding"/>
    <property type="evidence" value="ECO:0007669"/>
    <property type="project" value="InterPro"/>
</dbReference>
<dbReference type="EC" id="2.7.7.48" evidence="4"/>
<dbReference type="PROSITE" id="PS50507">
    <property type="entry name" value="RDRP_SSRNA_POS"/>
    <property type="match status" value="1"/>
</dbReference>
<keyword evidence="4" id="KW-0547">Nucleotide-binding</keyword>
<proteinExistence type="predicted"/>
<evidence type="ECO:0000313" key="6">
    <source>
        <dbReference type="EMBL" id="QDH89504.1"/>
    </source>
</evidence>
<dbReference type="GO" id="GO:0003968">
    <property type="term" value="F:RNA-directed RNA polymerase activity"/>
    <property type="evidence" value="ECO:0007669"/>
    <property type="project" value="UniProtKB-KW"/>
</dbReference>
<dbReference type="InterPro" id="IPR007094">
    <property type="entry name" value="RNA-dir_pol_PSvirus"/>
</dbReference>
<dbReference type="EMBL" id="MN034859">
    <property type="protein sequence ID" value="QDH89504.1"/>
    <property type="molecule type" value="Genomic_DNA"/>
</dbReference>
<dbReference type="GO" id="GO:0006351">
    <property type="term" value="P:DNA-templated transcription"/>
    <property type="evidence" value="ECO:0007669"/>
    <property type="project" value="InterPro"/>
</dbReference>
<dbReference type="Pfam" id="PF00998">
    <property type="entry name" value="RdRP_3"/>
    <property type="match status" value="1"/>
</dbReference>